<proteinExistence type="predicted"/>
<dbReference type="Ensembl" id="ENSCLMT00005032315.1">
    <property type="protein sequence ID" value="ENSCLMP00005030963.1"/>
    <property type="gene ID" value="ENSCLMG00005014989.1"/>
</dbReference>
<keyword evidence="1" id="KW-1133">Transmembrane helix</keyword>
<evidence type="ECO:0000313" key="2">
    <source>
        <dbReference type="Ensembl" id="ENSCLMP00005030963.1"/>
    </source>
</evidence>
<protein>
    <submittedName>
        <fullName evidence="2">Uncharacterized protein</fullName>
    </submittedName>
</protein>
<evidence type="ECO:0000256" key="1">
    <source>
        <dbReference type="SAM" id="Phobius"/>
    </source>
</evidence>
<name>A0A8C2ZSR2_CYCLU</name>
<keyword evidence="3" id="KW-1185">Reference proteome</keyword>
<evidence type="ECO:0000313" key="3">
    <source>
        <dbReference type="Proteomes" id="UP000694565"/>
    </source>
</evidence>
<sequence>MTALSPCILQLRVWNPRSLCVARGSITSAHAAPSCHRPCPKCHSDLAVCLFLSREMTGEALLWLPGVGVGLEENVFFCVVALQLHSEPFLFSFFFCLACCSFVQVMGGSVVPYGCSRCY</sequence>
<dbReference type="Proteomes" id="UP000694565">
    <property type="component" value="Unplaced"/>
</dbReference>
<reference evidence="2" key="2">
    <citation type="submission" date="2025-09" db="UniProtKB">
        <authorList>
            <consortium name="Ensembl"/>
        </authorList>
    </citation>
    <scope>IDENTIFICATION</scope>
</reference>
<feature type="transmembrane region" description="Helical" evidence="1">
    <location>
        <begin position="90"/>
        <end position="115"/>
    </location>
</feature>
<organism evidence="2 3">
    <name type="scientific">Cyclopterus lumpus</name>
    <name type="common">Lumpsucker</name>
    <dbReference type="NCBI Taxonomy" id="8103"/>
    <lineage>
        <taxon>Eukaryota</taxon>
        <taxon>Metazoa</taxon>
        <taxon>Chordata</taxon>
        <taxon>Craniata</taxon>
        <taxon>Vertebrata</taxon>
        <taxon>Euteleostomi</taxon>
        <taxon>Actinopterygii</taxon>
        <taxon>Neopterygii</taxon>
        <taxon>Teleostei</taxon>
        <taxon>Neoteleostei</taxon>
        <taxon>Acanthomorphata</taxon>
        <taxon>Eupercaria</taxon>
        <taxon>Perciformes</taxon>
        <taxon>Cottioidei</taxon>
        <taxon>Cottales</taxon>
        <taxon>Cyclopteridae</taxon>
        <taxon>Cyclopterus</taxon>
    </lineage>
</organism>
<feature type="transmembrane region" description="Helical" evidence="1">
    <location>
        <begin position="60"/>
        <end position="84"/>
    </location>
</feature>
<keyword evidence="1" id="KW-0472">Membrane</keyword>
<keyword evidence="1" id="KW-0812">Transmembrane</keyword>
<reference evidence="2" key="1">
    <citation type="submission" date="2025-08" db="UniProtKB">
        <authorList>
            <consortium name="Ensembl"/>
        </authorList>
    </citation>
    <scope>IDENTIFICATION</scope>
</reference>
<accession>A0A8C2ZSR2</accession>
<dbReference type="AlphaFoldDB" id="A0A8C2ZSR2"/>